<accession>B9XHU2</accession>
<keyword evidence="4" id="KW-1185">Reference proteome</keyword>
<sequence precursor="true">MNDRIIEYLWKKLSKSKFGRFMAASLIGGLFGLSAGASQSHELFTIAMATAGGAVIALIAVAILEALDAGRASTPHQRETQREQLPPHLTPPKIDEVKTAPVPPRQSSPIPQSHSDP</sequence>
<evidence type="ECO:0000256" key="2">
    <source>
        <dbReference type="SAM" id="Phobius"/>
    </source>
</evidence>
<comment type="caution">
    <text evidence="3">The sequence shown here is derived from an EMBL/GenBank/DDBJ whole genome shotgun (WGS) entry which is preliminary data.</text>
</comment>
<feature type="region of interest" description="Disordered" evidence="1">
    <location>
        <begin position="71"/>
        <end position="117"/>
    </location>
</feature>
<evidence type="ECO:0000313" key="4">
    <source>
        <dbReference type="Proteomes" id="UP000003688"/>
    </source>
</evidence>
<protein>
    <submittedName>
        <fullName evidence="3">Uncharacterized protein</fullName>
    </submittedName>
</protein>
<dbReference type="AlphaFoldDB" id="B9XHU2"/>
<dbReference type="STRING" id="320771.Cflav_PD6261"/>
<keyword evidence="2" id="KW-1133">Transmembrane helix</keyword>
<feature type="transmembrane region" description="Helical" evidence="2">
    <location>
        <begin position="21"/>
        <end position="37"/>
    </location>
</feature>
<evidence type="ECO:0000313" key="3">
    <source>
        <dbReference type="EMBL" id="EEF60670.1"/>
    </source>
</evidence>
<gene>
    <name evidence="3" type="ORF">Cflav_PD6261</name>
</gene>
<dbReference type="Proteomes" id="UP000003688">
    <property type="component" value="Unassembled WGS sequence"/>
</dbReference>
<reference evidence="3 4" key="1">
    <citation type="journal article" date="2011" name="J. Bacteriol.">
        <title>Genome sequence of 'Pedosphaera parvula' Ellin514, an aerobic Verrucomicrobial isolate from pasture soil.</title>
        <authorList>
            <person name="Kant R."/>
            <person name="van Passel M.W."/>
            <person name="Sangwan P."/>
            <person name="Palva A."/>
            <person name="Lucas S."/>
            <person name="Copeland A."/>
            <person name="Lapidus A."/>
            <person name="Glavina Del Rio T."/>
            <person name="Dalin E."/>
            <person name="Tice H."/>
            <person name="Bruce D."/>
            <person name="Goodwin L."/>
            <person name="Pitluck S."/>
            <person name="Chertkov O."/>
            <person name="Larimer F.W."/>
            <person name="Land M.L."/>
            <person name="Hauser L."/>
            <person name="Brettin T.S."/>
            <person name="Detter J.C."/>
            <person name="Han S."/>
            <person name="de Vos W.M."/>
            <person name="Janssen P.H."/>
            <person name="Smidt H."/>
        </authorList>
    </citation>
    <scope>NUCLEOTIDE SEQUENCE [LARGE SCALE GENOMIC DNA]</scope>
    <source>
        <strain evidence="3 4">Ellin514</strain>
    </source>
</reference>
<keyword evidence="2" id="KW-0472">Membrane</keyword>
<organism evidence="3 4">
    <name type="scientific">Pedosphaera parvula (strain Ellin514)</name>
    <dbReference type="NCBI Taxonomy" id="320771"/>
    <lineage>
        <taxon>Bacteria</taxon>
        <taxon>Pseudomonadati</taxon>
        <taxon>Verrucomicrobiota</taxon>
        <taxon>Pedosphaerae</taxon>
        <taxon>Pedosphaerales</taxon>
        <taxon>Pedosphaeraceae</taxon>
        <taxon>Pedosphaera</taxon>
    </lineage>
</organism>
<dbReference type="RefSeq" id="WP_007415386.1">
    <property type="nucleotide sequence ID" value="NZ_ABOX02000015.1"/>
</dbReference>
<feature type="transmembrane region" description="Helical" evidence="2">
    <location>
        <begin position="43"/>
        <end position="64"/>
    </location>
</feature>
<name>B9XHU2_PEDPL</name>
<feature type="compositionally biased region" description="Polar residues" evidence="1">
    <location>
        <begin position="107"/>
        <end position="117"/>
    </location>
</feature>
<keyword evidence="2" id="KW-0812">Transmembrane</keyword>
<dbReference type="EMBL" id="ABOX02000015">
    <property type="protein sequence ID" value="EEF60670.1"/>
    <property type="molecule type" value="Genomic_DNA"/>
</dbReference>
<proteinExistence type="predicted"/>
<evidence type="ECO:0000256" key="1">
    <source>
        <dbReference type="SAM" id="MobiDB-lite"/>
    </source>
</evidence>